<feature type="region of interest" description="Disordered" evidence="1">
    <location>
        <begin position="1"/>
        <end position="21"/>
    </location>
</feature>
<dbReference type="EMBL" id="GEDG01009355">
    <property type="protein sequence ID" value="JAP29190.1"/>
    <property type="molecule type" value="Transcribed_RNA"/>
</dbReference>
<reference evidence="2" key="1">
    <citation type="submission" date="2015-12" db="EMBL/GenBank/DDBJ databases">
        <title>Gene expression during late stages of embryo sac development: a critical building block for successful pollen-pistil interactions.</title>
        <authorList>
            <person name="Liu Y."/>
            <person name="Joly V."/>
            <person name="Sabar M."/>
            <person name="Matton D.P."/>
        </authorList>
    </citation>
    <scope>NUCLEOTIDE SEQUENCE</scope>
</reference>
<name>A0A0V0IFL4_SOLCH</name>
<evidence type="ECO:0000256" key="1">
    <source>
        <dbReference type="SAM" id="MobiDB-lite"/>
    </source>
</evidence>
<organism evidence="2">
    <name type="scientific">Solanum chacoense</name>
    <name type="common">Chaco potato</name>
    <dbReference type="NCBI Taxonomy" id="4108"/>
    <lineage>
        <taxon>Eukaryota</taxon>
        <taxon>Viridiplantae</taxon>
        <taxon>Streptophyta</taxon>
        <taxon>Embryophyta</taxon>
        <taxon>Tracheophyta</taxon>
        <taxon>Spermatophyta</taxon>
        <taxon>Magnoliopsida</taxon>
        <taxon>eudicotyledons</taxon>
        <taxon>Gunneridae</taxon>
        <taxon>Pentapetalae</taxon>
        <taxon>asterids</taxon>
        <taxon>lamiids</taxon>
        <taxon>Solanales</taxon>
        <taxon>Solanaceae</taxon>
        <taxon>Solanoideae</taxon>
        <taxon>Solaneae</taxon>
        <taxon>Solanum</taxon>
    </lineage>
</organism>
<evidence type="ECO:0000313" key="2">
    <source>
        <dbReference type="EMBL" id="JAP31079.1"/>
    </source>
</evidence>
<proteinExistence type="predicted"/>
<sequence length="139" mass="15902">LPSTETQQTRRNPAYPASPSFRRRRPPFSIVLSVQESSRWCNFLAHSSFLSKSSVPFDSLSQSRLRIVHVQNQAIQPCPTFEFQIPLGFLPVFPFFNPNSTPINNTVVFTVGRRISRQKTDFNHDFSSSKHIESSFTDP</sequence>
<accession>A0A0V0IFL4</accession>
<feature type="compositionally biased region" description="Polar residues" evidence="1">
    <location>
        <begin position="1"/>
        <end position="11"/>
    </location>
</feature>
<feature type="non-terminal residue" evidence="2">
    <location>
        <position position="1"/>
    </location>
</feature>
<protein>
    <submittedName>
        <fullName evidence="2">Putative ovule protein</fullName>
    </submittedName>
</protein>
<dbReference type="EMBL" id="GEDG01007418">
    <property type="protein sequence ID" value="JAP31079.1"/>
    <property type="molecule type" value="Transcribed_RNA"/>
</dbReference>
<dbReference type="AlphaFoldDB" id="A0A0V0IFL4"/>